<dbReference type="STRING" id="84521.SAMN04487994_10497"/>
<proteinExistence type="predicted"/>
<feature type="non-terminal residue" evidence="1">
    <location>
        <position position="127"/>
    </location>
</feature>
<name>A0A2N6SLH8_9LACT</name>
<organism evidence="1 2">
    <name type="scientific">Dolosicoccus paucivorans</name>
    <dbReference type="NCBI Taxonomy" id="84521"/>
    <lineage>
        <taxon>Bacteria</taxon>
        <taxon>Bacillati</taxon>
        <taxon>Bacillota</taxon>
        <taxon>Bacilli</taxon>
        <taxon>Lactobacillales</taxon>
        <taxon>Aerococcaceae</taxon>
        <taxon>Dolosicoccus</taxon>
    </lineage>
</organism>
<keyword evidence="2" id="KW-1185">Reference proteome</keyword>
<dbReference type="InterPro" id="IPR013325">
    <property type="entry name" value="RNA_pol_sigma_r2"/>
</dbReference>
<evidence type="ECO:0000313" key="2">
    <source>
        <dbReference type="Proteomes" id="UP000235682"/>
    </source>
</evidence>
<evidence type="ECO:0000313" key="1">
    <source>
        <dbReference type="EMBL" id="PMC57910.1"/>
    </source>
</evidence>
<dbReference type="Proteomes" id="UP000235682">
    <property type="component" value="Unassembled WGS sequence"/>
</dbReference>
<dbReference type="Gene3D" id="1.10.1740.10">
    <property type="match status" value="1"/>
</dbReference>
<dbReference type="AlphaFoldDB" id="A0A2N6SLH8"/>
<accession>A0A2N6SLH8</accession>
<reference evidence="1 2" key="1">
    <citation type="submission" date="2017-09" db="EMBL/GenBank/DDBJ databases">
        <title>Bacterial strain isolated from the female urinary microbiota.</title>
        <authorList>
            <person name="Thomas-White K."/>
            <person name="Kumar N."/>
            <person name="Forster S."/>
            <person name="Putonti C."/>
            <person name="Lawley T."/>
            <person name="Wolfe A.J."/>
        </authorList>
    </citation>
    <scope>NUCLEOTIDE SEQUENCE [LARGE SCALE GENOMIC DNA]</scope>
    <source>
        <strain evidence="1 2">UMB0852</strain>
    </source>
</reference>
<dbReference type="RefSeq" id="WP_280522567.1">
    <property type="nucleotide sequence ID" value="NZ_PNHE01000036.1"/>
</dbReference>
<dbReference type="GO" id="GO:0006352">
    <property type="term" value="P:DNA-templated transcription initiation"/>
    <property type="evidence" value="ECO:0007669"/>
    <property type="project" value="InterPro"/>
</dbReference>
<sequence>MNALPITIQQDILTQYEPLVHHVLKRLSINPLSSDYDDFAQVARIALLHAAHHTKVNPLSKIEKDRYQFISFARSRMLWAVTDELRKLGNYKDKETTVEMSRPPKVRPKNLTFGGIFMTKYSLETKL</sequence>
<gene>
    <name evidence="1" type="ORF">CJ205_07220</name>
</gene>
<protein>
    <submittedName>
        <fullName evidence="1">Uncharacterized protein</fullName>
    </submittedName>
</protein>
<dbReference type="GO" id="GO:0003700">
    <property type="term" value="F:DNA-binding transcription factor activity"/>
    <property type="evidence" value="ECO:0007669"/>
    <property type="project" value="InterPro"/>
</dbReference>
<dbReference type="SUPFAM" id="SSF88946">
    <property type="entry name" value="Sigma2 domain of RNA polymerase sigma factors"/>
    <property type="match status" value="1"/>
</dbReference>
<dbReference type="EMBL" id="PNHE01000036">
    <property type="protein sequence ID" value="PMC57910.1"/>
    <property type="molecule type" value="Genomic_DNA"/>
</dbReference>
<comment type="caution">
    <text evidence="1">The sequence shown here is derived from an EMBL/GenBank/DDBJ whole genome shotgun (WGS) entry which is preliminary data.</text>
</comment>